<sequence length="506" mass="55839">MSAPRSRPASPPPTFLRRRPPRTRPLPGPRAAAHGTPPTASGTRRTSTTPTTSVPRGGRNMATDPGTRGPGRLLRAGIGVHEPVLDTVPSERPVYTRYGGLVLATALLGGISAAVALDALLQGASVWAMVAGGAVWTAFVFLVDSWLVSSTHGKTGRSRNRALLPRLLLSVLIGLALAEPLLFQVFAPEMDKYLTEGRDRAVETYYGRLLACNPVDGTTTLSRAGCAEYQLGVRGAPVALKNQIDAVEAQLGKLTRHVAEVDRRQAKLDAVSNELCSKKNYKRVPGGRDVTEQCEIARRQAAAYSSGNDIDTERAKATALRNRMDTLTDRMKQSTEEYRAKVMEKARAERADKARDLRDTGLLDRAEALWAVMTSAFYPCYFAIVLHLLLLVFDSLPVLVKFMAGVSAYDIALHDHLAGARREREADRRADEEQARERRRTELALLRARTADEREVAEHELAQSRVRREKERRALVEELTRALLADRPDRNIPVQEQNGQVRIKPR</sequence>
<organism evidence="4 5">
    <name type="scientific">Streptomyces seoulensis</name>
    <dbReference type="NCBI Taxonomy" id="73044"/>
    <lineage>
        <taxon>Bacteria</taxon>
        <taxon>Bacillati</taxon>
        <taxon>Actinomycetota</taxon>
        <taxon>Actinomycetes</taxon>
        <taxon>Kitasatosporales</taxon>
        <taxon>Streptomycetaceae</taxon>
        <taxon>Streptomyces</taxon>
    </lineage>
</organism>
<dbReference type="STRING" id="73044.GCA_000725795_05496"/>
<name>A0A4P6U4R6_STRSO</name>
<feature type="region of interest" description="Disordered" evidence="2">
    <location>
        <begin position="1"/>
        <end position="74"/>
    </location>
</feature>
<feature type="transmembrane region" description="Helical" evidence="3">
    <location>
        <begin position="126"/>
        <end position="147"/>
    </location>
</feature>
<accession>A0A4P6U4R6</accession>
<evidence type="ECO:0000313" key="5">
    <source>
        <dbReference type="Proteomes" id="UP000292547"/>
    </source>
</evidence>
<dbReference type="Proteomes" id="UP000292547">
    <property type="component" value="Chromosome"/>
</dbReference>
<feature type="region of interest" description="Disordered" evidence="2">
    <location>
        <begin position="487"/>
        <end position="506"/>
    </location>
</feature>
<feature type="coiled-coil region" evidence="1">
    <location>
        <begin position="310"/>
        <end position="337"/>
    </location>
</feature>
<feature type="transmembrane region" description="Helical" evidence="3">
    <location>
        <begin position="167"/>
        <end position="187"/>
    </location>
</feature>
<keyword evidence="3" id="KW-1133">Transmembrane helix</keyword>
<keyword evidence="1" id="KW-0175">Coiled coil</keyword>
<reference evidence="4 5" key="1">
    <citation type="submission" date="2018-08" db="EMBL/GenBank/DDBJ databases">
        <title>The complete genome sequence of Streptomyces seoulensis, a pioneer strain for nickel superoxide dismutase discovery.</title>
        <authorList>
            <person name="Shin J."/>
            <person name="Lee J.-S."/>
            <person name="Lee E.-J."/>
            <person name="Youn H.-D."/>
        </authorList>
    </citation>
    <scope>NUCLEOTIDE SEQUENCE [LARGE SCALE GENOMIC DNA]</scope>
    <source>
        <strain evidence="4 5">KCTC 9819</strain>
    </source>
</reference>
<evidence type="ECO:0000256" key="3">
    <source>
        <dbReference type="SAM" id="Phobius"/>
    </source>
</evidence>
<dbReference type="KEGG" id="sseo:D0Z67_24520"/>
<evidence type="ECO:0000256" key="1">
    <source>
        <dbReference type="SAM" id="Coils"/>
    </source>
</evidence>
<evidence type="ECO:0000256" key="2">
    <source>
        <dbReference type="SAM" id="MobiDB-lite"/>
    </source>
</evidence>
<feature type="transmembrane region" description="Helical" evidence="3">
    <location>
        <begin position="98"/>
        <end position="120"/>
    </location>
</feature>
<dbReference type="InterPro" id="IPR025519">
    <property type="entry name" value="DUF4407"/>
</dbReference>
<keyword evidence="3" id="KW-0472">Membrane</keyword>
<feature type="compositionally biased region" description="Low complexity" evidence="2">
    <location>
        <begin position="35"/>
        <end position="59"/>
    </location>
</feature>
<dbReference type="AlphaFoldDB" id="A0A4P6U4R6"/>
<evidence type="ECO:0000313" key="4">
    <source>
        <dbReference type="EMBL" id="QBJ93138.1"/>
    </source>
</evidence>
<dbReference type="OrthoDB" id="3426638at2"/>
<proteinExistence type="predicted"/>
<dbReference type="Pfam" id="PF14362">
    <property type="entry name" value="DUF4407"/>
    <property type="match status" value="1"/>
</dbReference>
<gene>
    <name evidence="4" type="ORF">D0Z67_24520</name>
</gene>
<keyword evidence="5" id="KW-1185">Reference proteome</keyword>
<dbReference type="EMBL" id="CP032229">
    <property type="protein sequence ID" value="QBJ93138.1"/>
    <property type="molecule type" value="Genomic_DNA"/>
</dbReference>
<feature type="transmembrane region" description="Helical" evidence="3">
    <location>
        <begin position="368"/>
        <end position="393"/>
    </location>
</feature>
<protein>
    <submittedName>
        <fullName evidence="4">DUF4407 domain-containing protein</fullName>
    </submittedName>
</protein>
<keyword evidence="3" id="KW-0812">Transmembrane</keyword>